<keyword evidence="2" id="KW-0238">DNA-binding</keyword>
<feature type="domain" description="HTH araC/xylS-type" evidence="4">
    <location>
        <begin position="201"/>
        <end position="301"/>
    </location>
</feature>
<name>A0A1H3S1D1_9BACT</name>
<dbReference type="Proteomes" id="UP000199663">
    <property type="component" value="Unassembled WGS sequence"/>
</dbReference>
<evidence type="ECO:0000256" key="1">
    <source>
        <dbReference type="ARBA" id="ARBA00023015"/>
    </source>
</evidence>
<dbReference type="SMART" id="SM00342">
    <property type="entry name" value="HTH_ARAC"/>
    <property type="match status" value="1"/>
</dbReference>
<evidence type="ECO:0000313" key="5">
    <source>
        <dbReference type="EMBL" id="SDZ31684.1"/>
    </source>
</evidence>
<gene>
    <name evidence="5" type="ORF">SAMN05444412_11031</name>
</gene>
<protein>
    <submittedName>
        <fullName evidence="5">Transcriptional regulator, AraC family</fullName>
    </submittedName>
</protein>
<evidence type="ECO:0000313" key="6">
    <source>
        <dbReference type="Proteomes" id="UP000199663"/>
    </source>
</evidence>
<dbReference type="InterPro" id="IPR018060">
    <property type="entry name" value="HTH_AraC"/>
</dbReference>
<keyword evidence="3" id="KW-0804">Transcription</keyword>
<reference evidence="5 6" key="1">
    <citation type="submission" date="2016-10" db="EMBL/GenBank/DDBJ databases">
        <authorList>
            <person name="Varghese N."/>
            <person name="Submissions S."/>
        </authorList>
    </citation>
    <scope>NUCLEOTIDE SEQUENCE [LARGE SCALE GENOMIC DNA]</scope>
    <source>
        <strain evidence="5 6">DSM 17997</strain>
    </source>
</reference>
<dbReference type="Gene3D" id="1.10.10.60">
    <property type="entry name" value="Homeodomain-like"/>
    <property type="match status" value="1"/>
</dbReference>
<organism evidence="5 6">
    <name type="scientific">Rhodonellum ikkaensis</name>
    <dbReference type="NCBI Taxonomy" id="336829"/>
    <lineage>
        <taxon>Bacteria</taxon>
        <taxon>Pseudomonadati</taxon>
        <taxon>Bacteroidota</taxon>
        <taxon>Cytophagia</taxon>
        <taxon>Cytophagales</taxon>
        <taxon>Cytophagaceae</taxon>
        <taxon>Rhodonellum</taxon>
    </lineage>
</organism>
<dbReference type="RefSeq" id="WP_019598545.1">
    <property type="nucleotide sequence ID" value="NZ_FNQC01000010.1"/>
</dbReference>
<dbReference type="PROSITE" id="PS01124">
    <property type="entry name" value="HTH_ARAC_FAMILY_2"/>
    <property type="match status" value="1"/>
</dbReference>
<keyword evidence="6" id="KW-1185">Reference proteome</keyword>
<evidence type="ECO:0000259" key="4">
    <source>
        <dbReference type="PROSITE" id="PS01124"/>
    </source>
</evidence>
<dbReference type="EMBL" id="FNQC01000010">
    <property type="protein sequence ID" value="SDZ31684.1"/>
    <property type="molecule type" value="Genomic_DNA"/>
</dbReference>
<proteinExistence type="predicted"/>
<dbReference type="PANTHER" id="PTHR43280">
    <property type="entry name" value="ARAC-FAMILY TRANSCRIPTIONAL REGULATOR"/>
    <property type="match status" value="1"/>
</dbReference>
<dbReference type="SUPFAM" id="SSF46689">
    <property type="entry name" value="Homeodomain-like"/>
    <property type="match status" value="1"/>
</dbReference>
<evidence type="ECO:0000256" key="2">
    <source>
        <dbReference type="ARBA" id="ARBA00023125"/>
    </source>
</evidence>
<dbReference type="InterPro" id="IPR009057">
    <property type="entry name" value="Homeodomain-like_sf"/>
</dbReference>
<dbReference type="Pfam" id="PF12833">
    <property type="entry name" value="HTH_18"/>
    <property type="match status" value="1"/>
</dbReference>
<accession>A0A1H3S1D1</accession>
<dbReference type="PANTHER" id="PTHR43280:SF32">
    <property type="entry name" value="TRANSCRIPTIONAL REGULATORY PROTEIN"/>
    <property type="match status" value="1"/>
</dbReference>
<dbReference type="InterPro" id="IPR020449">
    <property type="entry name" value="Tscrpt_reg_AraC-type_HTH"/>
</dbReference>
<sequence length="302" mass="34803">MEKNILAIKTITDLHDLFGLPKPKHPLISVVRHSDLVMDFNYKDQRISLEMYLISLKGSQEAVLKYGRNKYDFQEGSLVFMAPNQVFSFSETEFSQSKNEWTILVHQDFIHSSGLSQAIQHYQFFNYEANEALHLSDGEKTSITEIVQKIEKEYHQNIDKHTDDIMSINLESLLKYCQRFYDRQFITRRNLNKGVLVEFEQYLNAYFQNELTTKGIPSVGQCGAALNLSPYYLSDVLKAETGKSTKEHIDLYLVNKAKGLLLQSKDSISGIAYALGFEYPNHFSKLFKAKTGLSPSEYRSYN</sequence>
<evidence type="ECO:0000256" key="3">
    <source>
        <dbReference type="ARBA" id="ARBA00023163"/>
    </source>
</evidence>
<keyword evidence="1" id="KW-0805">Transcription regulation</keyword>
<dbReference type="PRINTS" id="PR00032">
    <property type="entry name" value="HTHARAC"/>
</dbReference>
<comment type="caution">
    <text evidence="5">The sequence shown here is derived from an EMBL/GenBank/DDBJ whole genome shotgun (WGS) entry which is preliminary data.</text>
</comment>